<evidence type="ECO:0000256" key="1">
    <source>
        <dbReference type="SAM" id="Phobius"/>
    </source>
</evidence>
<feature type="transmembrane region" description="Helical" evidence="1">
    <location>
        <begin position="43"/>
        <end position="61"/>
    </location>
</feature>
<feature type="transmembrane region" description="Helical" evidence="1">
    <location>
        <begin position="12"/>
        <end position="31"/>
    </location>
</feature>
<name>A0A379DJQ2_9PORP</name>
<accession>A0A379DJQ2</accession>
<proteinExistence type="predicted"/>
<dbReference type="Proteomes" id="UP000254263">
    <property type="component" value="Unassembled WGS sequence"/>
</dbReference>
<dbReference type="InterPro" id="IPR054331">
    <property type="entry name" value="LiaF_TM"/>
</dbReference>
<organism evidence="3 4">
    <name type="scientific">Porphyromonas macacae</name>
    <dbReference type="NCBI Taxonomy" id="28115"/>
    <lineage>
        <taxon>Bacteria</taxon>
        <taxon>Pseudomonadati</taxon>
        <taxon>Bacteroidota</taxon>
        <taxon>Bacteroidia</taxon>
        <taxon>Bacteroidales</taxon>
        <taxon>Porphyromonadaceae</taxon>
        <taxon>Porphyromonas</taxon>
    </lineage>
</organism>
<keyword evidence="1" id="KW-1133">Transmembrane helix</keyword>
<dbReference type="EMBL" id="UGTI01000001">
    <property type="protein sequence ID" value="SUB78610.1"/>
    <property type="molecule type" value="Genomic_DNA"/>
</dbReference>
<feature type="transmembrane region" description="Helical" evidence="1">
    <location>
        <begin position="99"/>
        <end position="116"/>
    </location>
</feature>
<feature type="transmembrane region" description="Helical" evidence="1">
    <location>
        <begin position="68"/>
        <end position="87"/>
    </location>
</feature>
<dbReference type="Pfam" id="PF22570">
    <property type="entry name" value="LiaF-TM"/>
    <property type="match status" value="1"/>
</dbReference>
<feature type="domain" description="LiaF transmembrane" evidence="2">
    <location>
        <begin position="19"/>
        <end position="120"/>
    </location>
</feature>
<evidence type="ECO:0000259" key="2">
    <source>
        <dbReference type="Pfam" id="PF22570"/>
    </source>
</evidence>
<sequence>MRNINKRSSGSNRHSNAPALILIFAGIFFLLKKMNLISPDFSYVFLSWPIFILISGLWFLISGKKKTGIILSFVGIYFLVPRILLLYPGLLPNIDAHEIHNLWPLVLIIIGAAMLIRSRKLNRDILINEEHIKGDTGYKTERGKMASDFSQGYFHKECIFSGSEYILLSTSLYGGNVLVLFGGIKLDLRKVQIPPGQEVELKINCYFGGVEMFLPDNCSLDIRSQTLFGGIEDDRRYPVSEEEKGGRLIITGNVIFGGMHFL</sequence>
<dbReference type="AlphaFoldDB" id="A0A379DJQ2"/>
<protein>
    <submittedName>
        <fullName evidence="3">Predicted membrane protein</fullName>
    </submittedName>
</protein>
<evidence type="ECO:0000313" key="3">
    <source>
        <dbReference type="EMBL" id="SUB78610.1"/>
    </source>
</evidence>
<dbReference type="RefSeq" id="WP_026215897.1">
    <property type="nucleotide sequence ID" value="NZ_UGTI01000001.1"/>
</dbReference>
<keyword evidence="1" id="KW-0812">Transmembrane</keyword>
<gene>
    <name evidence="3" type="ORF">NCTC13100_01792</name>
</gene>
<reference evidence="3 4" key="1">
    <citation type="submission" date="2018-06" db="EMBL/GenBank/DDBJ databases">
        <authorList>
            <consortium name="Pathogen Informatics"/>
            <person name="Doyle S."/>
        </authorList>
    </citation>
    <scope>NUCLEOTIDE SEQUENCE [LARGE SCALE GENOMIC DNA]</scope>
    <source>
        <strain evidence="3 4">NCTC13100</strain>
    </source>
</reference>
<keyword evidence="1" id="KW-0472">Membrane</keyword>
<evidence type="ECO:0000313" key="4">
    <source>
        <dbReference type="Proteomes" id="UP000254263"/>
    </source>
</evidence>